<dbReference type="GO" id="GO:0016020">
    <property type="term" value="C:membrane"/>
    <property type="evidence" value="ECO:0007669"/>
    <property type="project" value="UniProtKB-SubCell"/>
</dbReference>
<evidence type="ECO:0000256" key="4">
    <source>
        <dbReference type="ARBA" id="ARBA00023136"/>
    </source>
</evidence>
<accession>L8GWT4</accession>
<dbReference type="PANTHER" id="PTHR35371:SF1">
    <property type="entry name" value="BLR7753 PROTEIN"/>
    <property type="match status" value="1"/>
</dbReference>
<dbReference type="Pfam" id="PF01124">
    <property type="entry name" value="MAPEG"/>
    <property type="match status" value="1"/>
</dbReference>
<dbReference type="OrthoDB" id="2122304at2759"/>
<dbReference type="InterPro" id="IPR001129">
    <property type="entry name" value="Membr-assoc_MAPEG"/>
</dbReference>
<name>L8GWT4_ACACF</name>
<keyword evidence="7" id="KW-1185">Reference proteome</keyword>
<evidence type="ECO:0000256" key="3">
    <source>
        <dbReference type="ARBA" id="ARBA00022989"/>
    </source>
</evidence>
<evidence type="ECO:0000313" key="6">
    <source>
        <dbReference type="EMBL" id="ELR17684.1"/>
    </source>
</evidence>
<reference evidence="6 7" key="1">
    <citation type="journal article" date="2013" name="Genome Biol.">
        <title>Genome of Acanthamoeba castellanii highlights extensive lateral gene transfer and early evolution of tyrosine kinase signaling.</title>
        <authorList>
            <person name="Clarke M."/>
            <person name="Lohan A.J."/>
            <person name="Liu B."/>
            <person name="Lagkouvardos I."/>
            <person name="Roy S."/>
            <person name="Zafar N."/>
            <person name="Bertelli C."/>
            <person name="Schilde C."/>
            <person name="Kianianmomeni A."/>
            <person name="Burglin T.R."/>
            <person name="Frech C."/>
            <person name="Turcotte B."/>
            <person name="Kopec K.O."/>
            <person name="Synnott J.M."/>
            <person name="Choo C."/>
            <person name="Paponov I."/>
            <person name="Finkler A."/>
            <person name="Soon Heng Tan C."/>
            <person name="Hutchins A.P."/>
            <person name="Weinmeier T."/>
            <person name="Rattei T."/>
            <person name="Chu J.S."/>
            <person name="Gimenez G."/>
            <person name="Irimia M."/>
            <person name="Rigden D.J."/>
            <person name="Fitzpatrick D.A."/>
            <person name="Lorenzo-Morales J."/>
            <person name="Bateman A."/>
            <person name="Chiu C.H."/>
            <person name="Tang P."/>
            <person name="Hegemann P."/>
            <person name="Fromm H."/>
            <person name="Raoult D."/>
            <person name="Greub G."/>
            <person name="Miranda-Saavedra D."/>
            <person name="Chen N."/>
            <person name="Nash P."/>
            <person name="Ginger M.L."/>
            <person name="Horn M."/>
            <person name="Schaap P."/>
            <person name="Caler L."/>
            <person name="Loftus B."/>
        </authorList>
    </citation>
    <scope>NUCLEOTIDE SEQUENCE [LARGE SCALE GENOMIC DNA]</scope>
    <source>
        <strain evidence="6 7">Neff</strain>
    </source>
</reference>
<feature type="transmembrane region" description="Helical" evidence="5">
    <location>
        <begin position="20"/>
        <end position="42"/>
    </location>
</feature>
<comment type="subcellular location">
    <subcellularLocation>
        <location evidence="1">Membrane</location>
    </subcellularLocation>
</comment>
<dbReference type="RefSeq" id="XP_004339697.1">
    <property type="nucleotide sequence ID" value="XM_004339649.1"/>
</dbReference>
<dbReference type="GeneID" id="14918194"/>
<dbReference type="KEGG" id="acan:ACA1_064710"/>
<evidence type="ECO:0000256" key="2">
    <source>
        <dbReference type="ARBA" id="ARBA00022692"/>
    </source>
</evidence>
<dbReference type="SUPFAM" id="SSF161084">
    <property type="entry name" value="MAPEG domain-like"/>
    <property type="match status" value="1"/>
</dbReference>
<feature type="transmembrane region" description="Helical" evidence="5">
    <location>
        <begin position="109"/>
        <end position="127"/>
    </location>
</feature>
<evidence type="ECO:0000256" key="1">
    <source>
        <dbReference type="ARBA" id="ARBA00004370"/>
    </source>
</evidence>
<proteinExistence type="predicted"/>
<dbReference type="Gene3D" id="1.20.120.550">
    <property type="entry name" value="Membrane associated eicosanoid/glutathione metabolism-like domain"/>
    <property type="match status" value="1"/>
</dbReference>
<keyword evidence="2 5" id="KW-0812">Transmembrane</keyword>
<sequence length="165" mass="19280">MQTTISGPVFPFSLSFWRRPWAFSLASLGACVGLAWGPVFLYRRKFMRRLGQHSWDEIEPRSNIYRAEDEEHKEAVLSYMRGVESYPVYASAILLAIITRVEARVADRLALAYVLLRLLYTIFYIYGSNIVLAKLRTFAWTGSWIITFALYWKSLRRVHFLEQSL</sequence>
<dbReference type="InterPro" id="IPR023352">
    <property type="entry name" value="MAPEG-like_dom_sf"/>
</dbReference>
<dbReference type="Proteomes" id="UP000011083">
    <property type="component" value="Unassembled WGS sequence"/>
</dbReference>
<keyword evidence="4 5" id="KW-0472">Membrane</keyword>
<protein>
    <recommendedName>
        <fullName evidence="8">MAPEG family protein</fullName>
    </recommendedName>
</protein>
<evidence type="ECO:0000313" key="7">
    <source>
        <dbReference type="Proteomes" id="UP000011083"/>
    </source>
</evidence>
<evidence type="ECO:0000256" key="5">
    <source>
        <dbReference type="SAM" id="Phobius"/>
    </source>
</evidence>
<dbReference type="EMBL" id="KB007974">
    <property type="protein sequence ID" value="ELR17684.1"/>
    <property type="molecule type" value="Genomic_DNA"/>
</dbReference>
<feature type="transmembrane region" description="Helical" evidence="5">
    <location>
        <begin position="133"/>
        <end position="152"/>
    </location>
</feature>
<keyword evidence="3 5" id="KW-1133">Transmembrane helix</keyword>
<dbReference type="VEuPathDB" id="AmoebaDB:ACA1_064710"/>
<organism evidence="6 7">
    <name type="scientific">Acanthamoeba castellanii (strain ATCC 30010 / Neff)</name>
    <dbReference type="NCBI Taxonomy" id="1257118"/>
    <lineage>
        <taxon>Eukaryota</taxon>
        <taxon>Amoebozoa</taxon>
        <taxon>Discosea</taxon>
        <taxon>Longamoebia</taxon>
        <taxon>Centramoebida</taxon>
        <taxon>Acanthamoebidae</taxon>
        <taxon>Acanthamoeba</taxon>
    </lineage>
</organism>
<dbReference type="AlphaFoldDB" id="L8GWT4"/>
<gene>
    <name evidence="6" type="ORF">ACA1_064710</name>
</gene>
<dbReference type="PANTHER" id="PTHR35371">
    <property type="entry name" value="INNER MEMBRANE PROTEIN"/>
    <property type="match status" value="1"/>
</dbReference>
<evidence type="ECO:0008006" key="8">
    <source>
        <dbReference type="Google" id="ProtNLM"/>
    </source>
</evidence>